<organism evidence="2 3">
    <name type="scientific">Candidatus Kurthia intestinigallinarum</name>
    <dbReference type="NCBI Taxonomy" id="1562256"/>
    <lineage>
        <taxon>Bacteria</taxon>
        <taxon>Bacillati</taxon>
        <taxon>Bacillota</taxon>
        <taxon>Bacilli</taxon>
        <taxon>Bacillales</taxon>
        <taxon>Caryophanaceae</taxon>
        <taxon>Kurthia</taxon>
    </lineage>
</organism>
<dbReference type="Gene3D" id="3.10.180.10">
    <property type="entry name" value="2,3-Dihydroxybiphenyl 1,2-Dioxygenase, domain 1"/>
    <property type="match status" value="2"/>
</dbReference>
<dbReference type="AlphaFoldDB" id="A0A433RUU4"/>
<dbReference type="InterPro" id="IPR029068">
    <property type="entry name" value="Glyas_Bleomycin-R_OHBP_Dase"/>
</dbReference>
<dbReference type="Pfam" id="PF22659">
    <property type="entry name" value="YycE-like_C"/>
    <property type="match status" value="1"/>
</dbReference>
<name>A0A433RUU4_9BACL</name>
<evidence type="ECO:0000313" key="2">
    <source>
        <dbReference type="EMBL" id="RUS57055.1"/>
    </source>
</evidence>
<reference evidence="2 3" key="1">
    <citation type="submission" date="2014-11" db="EMBL/GenBank/DDBJ databases">
        <title>Genome sequence and analysis of novel Kurthia sp.</title>
        <authorList>
            <person name="Lawson J.N."/>
            <person name="Gonzalez J.E."/>
            <person name="Rinauldi L."/>
            <person name="Xuan Z."/>
            <person name="Firman A."/>
            <person name="Shaddox L."/>
            <person name="Trudeau A."/>
            <person name="Shah S."/>
            <person name="Reiman D."/>
        </authorList>
    </citation>
    <scope>NUCLEOTIDE SEQUENCE [LARGE SCALE GENOMIC DNA]</scope>
    <source>
        <strain evidence="2 3">3B1D</strain>
    </source>
</reference>
<dbReference type="Proteomes" id="UP000288623">
    <property type="component" value="Unassembled WGS sequence"/>
</dbReference>
<evidence type="ECO:0000259" key="1">
    <source>
        <dbReference type="Pfam" id="PF22659"/>
    </source>
</evidence>
<keyword evidence="3" id="KW-1185">Reference proteome</keyword>
<protein>
    <recommendedName>
        <fullName evidence="1">YycE-like C-terminal domain-containing protein</fullName>
    </recommendedName>
</protein>
<comment type="caution">
    <text evidence="2">The sequence shown here is derived from an EMBL/GenBank/DDBJ whole genome shotgun (WGS) entry which is preliminary data.</text>
</comment>
<sequence length="75" mass="8420">MTMNFTQFRIARPTDQIQLLEQFYCEGLGLEKVGEFGGHRGYPAVPPENSYWAEKGVTIADPDGWRVVLMNTAGI</sequence>
<gene>
    <name evidence="2" type="ORF">QI30_08295</name>
</gene>
<accession>A0A433RUU4</accession>
<evidence type="ECO:0000313" key="3">
    <source>
        <dbReference type="Proteomes" id="UP000288623"/>
    </source>
</evidence>
<feature type="domain" description="YycE-like C-terminal" evidence="1">
    <location>
        <begin position="40"/>
        <end position="71"/>
    </location>
</feature>
<dbReference type="EMBL" id="JTFC01000029">
    <property type="protein sequence ID" value="RUS57055.1"/>
    <property type="molecule type" value="Genomic_DNA"/>
</dbReference>
<dbReference type="InterPro" id="IPR058997">
    <property type="entry name" value="YycE-like_C"/>
</dbReference>
<proteinExistence type="predicted"/>